<dbReference type="Pfam" id="PF03807">
    <property type="entry name" value="F420_oxidored"/>
    <property type="match status" value="1"/>
</dbReference>
<dbReference type="FunFam" id="3.40.50.720:FF:000190">
    <property type="entry name" value="Pyrroline-5-carboxylate reductase"/>
    <property type="match status" value="1"/>
</dbReference>
<keyword evidence="4 8" id="KW-0028">Amino-acid biosynthesis</keyword>
<evidence type="ECO:0000256" key="1">
    <source>
        <dbReference type="ARBA" id="ARBA00004496"/>
    </source>
</evidence>
<dbReference type="PATRIC" id="fig|157687.3.peg.1745"/>
<evidence type="ECO:0000313" key="14">
    <source>
        <dbReference type="EMBL" id="KXB61559.1"/>
    </source>
</evidence>
<dbReference type="NCBIfam" id="TIGR00112">
    <property type="entry name" value="proC"/>
    <property type="match status" value="1"/>
</dbReference>
<feature type="domain" description="Pyrroline-5-carboxylate reductase dimerisation" evidence="13">
    <location>
        <begin position="160"/>
        <end position="264"/>
    </location>
</feature>
<keyword evidence="15" id="KW-1185">Reference proteome</keyword>
<dbReference type="PROSITE" id="PS00521">
    <property type="entry name" value="P5CR"/>
    <property type="match status" value="1"/>
</dbReference>
<dbReference type="InterPro" id="IPR000304">
    <property type="entry name" value="Pyrroline-COOH_reductase"/>
</dbReference>
<feature type="domain" description="Pyrroline-5-carboxylate reductase catalytic N-terminal" evidence="12">
    <location>
        <begin position="3"/>
        <end position="97"/>
    </location>
</feature>
<dbReference type="InterPro" id="IPR008927">
    <property type="entry name" value="6-PGluconate_DH-like_C_sf"/>
</dbReference>
<evidence type="ECO:0000313" key="15">
    <source>
        <dbReference type="Proteomes" id="UP000070483"/>
    </source>
</evidence>
<evidence type="ECO:0000259" key="12">
    <source>
        <dbReference type="Pfam" id="PF03807"/>
    </source>
</evidence>
<proteinExistence type="inferred from homology"/>
<evidence type="ECO:0000256" key="8">
    <source>
        <dbReference type="HAMAP-Rule" id="MF_01925"/>
    </source>
</evidence>
<evidence type="ECO:0000259" key="13">
    <source>
        <dbReference type="Pfam" id="PF14748"/>
    </source>
</evidence>
<evidence type="ECO:0000256" key="9">
    <source>
        <dbReference type="NCBIfam" id="TIGR00112"/>
    </source>
</evidence>
<dbReference type="Proteomes" id="UP000070483">
    <property type="component" value="Unassembled WGS sequence"/>
</dbReference>
<evidence type="ECO:0000256" key="6">
    <source>
        <dbReference type="ARBA" id="ARBA00022857"/>
    </source>
</evidence>
<comment type="catalytic activity">
    <reaction evidence="8 11">
        <text>L-proline + NADP(+) = (S)-1-pyrroline-5-carboxylate + NADPH + 2 H(+)</text>
        <dbReference type="Rhea" id="RHEA:14109"/>
        <dbReference type="ChEBI" id="CHEBI:15378"/>
        <dbReference type="ChEBI" id="CHEBI:17388"/>
        <dbReference type="ChEBI" id="CHEBI:57783"/>
        <dbReference type="ChEBI" id="CHEBI:58349"/>
        <dbReference type="ChEBI" id="CHEBI:60039"/>
        <dbReference type="EC" id="1.5.1.2"/>
    </reaction>
</comment>
<dbReference type="GO" id="GO:0004735">
    <property type="term" value="F:pyrroline-5-carboxylate reductase activity"/>
    <property type="evidence" value="ECO:0007669"/>
    <property type="project" value="UniProtKB-UniRule"/>
</dbReference>
<dbReference type="InterPro" id="IPR029036">
    <property type="entry name" value="P5CR_dimer"/>
</dbReference>
<evidence type="ECO:0000256" key="5">
    <source>
        <dbReference type="ARBA" id="ARBA00022650"/>
    </source>
</evidence>
<dbReference type="InterPro" id="IPR036291">
    <property type="entry name" value="NAD(P)-bd_dom_sf"/>
</dbReference>
<dbReference type="UniPathway" id="UPA00098">
    <property type="reaction ID" value="UER00361"/>
</dbReference>
<dbReference type="PANTHER" id="PTHR11645">
    <property type="entry name" value="PYRROLINE-5-CARBOXYLATE REDUCTASE"/>
    <property type="match status" value="1"/>
</dbReference>
<feature type="binding site" evidence="10">
    <location>
        <begin position="6"/>
        <end position="11"/>
    </location>
    <ligand>
        <name>NADP(+)</name>
        <dbReference type="ChEBI" id="CHEBI:58349"/>
    </ligand>
</feature>
<keyword evidence="7 8" id="KW-0560">Oxidoreductase</keyword>
<dbReference type="Gene3D" id="1.10.3730.10">
    <property type="entry name" value="ProC C-terminal domain-like"/>
    <property type="match status" value="1"/>
</dbReference>
<dbReference type="Gene3D" id="3.40.50.720">
    <property type="entry name" value="NAD(P)-binding Rossmann-like Domain"/>
    <property type="match status" value="1"/>
</dbReference>
<comment type="pathway">
    <text evidence="8 11">Amino-acid biosynthesis; L-proline biosynthesis; L-proline from L-glutamate 5-semialdehyde: step 1/1.</text>
</comment>
<dbReference type="FunFam" id="1.10.3730.10:FF:000001">
    <property type="entry name" value="Pyrroline-5-carboxylate reductase"/>
    <property type="match status" value="1"/>
</dbReference>
<sequence>MELGIIGAGNMGSSILKGVITSNFLVSDDITVFDLNQEKVENLVKKYGIKASESENELVEKSNILILSVKPNIVPIVLKKIKDKLDKNTIILSIAAGVSIDFIEKNIGSDKKVVRTMPNTPAQVMQGMTAVSFNSNIEENEKNVIFKLLNSFGKSVEIEEKLMHVYTGISGSLPAYVYVFIEALADGGVLEGMPRDKAYEIIAQAVLGSAKMMLETKKHPGILKDEVTSPGGTTIAALKVLEDGKFRGTVMEAVKACTEKSKDMAQK</sequence>
<evidence type="ECO:0000256" key="11">
    <source>
        <dbReference type="RuleBase" id="RU003903"/>
    </source>
</evidence>
<evidence type="ECO:0000256" key="4">
    <source>
        <dbReference type="ARBA" id="ARBA00022605"/>
    </source>
</evidence>
<dbReference type="Pfam" id="PF14748">
    <property type="entry name" value="P5CR_dimer"/>
    <property type="match status" value="1"/>
</dbReference>
<evidence type="ECO:0000256" key="7">
    <source>
        <dbReference type="ARBA" id="ARBA00023002"/>
    </source>
</evidence>
<name>A0A134A1J6_9FUSO</name>
<comment type="catalytic activity">
    <reaction evidence="8">
        <text>L-proline + NAD(+) = (S)-1-pyrroline-5-carboxylate + NADH + 2 H(+)</text>
        <dbReference type="Rhea" id="RHEA:14105"/>
        <dbReference type="ChEBI" id="CHEBI:15378"/>
        <dbReference type="ChEBI" id="CHEBI:17388"/>
        <dbReference type="ChEBI" id="CHEBI:57540"/>
        <dbReference type="ChEBI" id="CHEBI:57945"/>
        <dbReference type="ChEBI" id="CHEBI:60039"/>
        <dbReference type="EC" id="1.5.1.2"/>
    </reaction>
</comment>
<organism evidence="14 15">
    <name type="scientific">Leptotrichia wadei</name>
    <dbReference type="NCBI Taxonomy" id="157687"/>
    <lineage>
        <taxon>Bacteria</taxon>
        <taxon>Fusobacteriati</taxon>
        <taxon>Fusobacteriota</taxon>
        <taxon>Fusobacteriia</taxon>
        <taxon>Fusobacteriales</taxon>
        <taxon>Leptotrichiaceae</taxon>
        <taxon>Leptotrichia</taxon>
    </lineage>
</organism>
<dbReference type="OrthoDB" id="9805754at2"/>
<keyword evidence="5 8" id="KW-0641">Proline biosynthesis</keyword>
<dbReference type="EC" id="1.5.1.2" evidence="8 9"/>
<dbReference type="HAMAP" id="MF_01925">
    <property type="entry name" value="P5C_reductase"/>
    <property type="match status" value="1"/>
</dbReference>
<dbReference type="AlphaFoldDB" id="A0A134A1J6"/>
<dbReference type="GO" id="GO:0005737">
    <property type="term" value="C:cytoplasm"/>
    <property type="evidence" value="ECO:0007669"/>
    <property type="project" value="UniProtKB-SubCell"/>
</dbReference>
<dbReference type="InterPro" id="IPR053790">
    <property type="entry name" value="P5CR-like_CS"/>
</dbReference>
<gene>
    <name evidence="8" type="primary">proC</name>
    <name evidence="14" type="ORF">HMPREF3180_01752</name>
</gene>
<evidence type="ECO:0000256" key="10">
    <source>
        <dbReference type="PIRSR" id="PIRSR000193-1"/>
    </source>
</evidence>
<comment type="similarity">
    <text evidence="2 8 11">Belongs to the pyrroline-5-carboxylate reductase family.</text>
</comment>
<keyword evidence="6 8" id="KW-0521">NADP</keyword>
<comment type="caution">
    <text evidence="14">The sequence shown here is derived from an EMBL/GenBank/DDBJ whole genome shotgun (WGS) entry which is preliminary data.</text>
</comment>
<dbReference type="RefSeq" id="WP_060918341.1">
    <property type="nucleotide sequence ID" value="NZ_KQ960101.1"/>
</dbReference>
<reference evidence="15" key="1">
    <citation type="submission" date="2016-01" db="EMBL/GenBank/DDBJ databases">
        <authorList>
            <person name="Mitreva M."/>
            <person name="Pepin K.H."/>
            <person name="Mihindukulasuriya K.A."/>
            <person name="Fulton R."/>
            <person name="Fronick C."/>
            <person name="O'Laughlin M."/>
            <person name="Miner T."/>
            <person name="Herter B."/>
            <person name="Rosa B.A."/>
            <person name="Cordes M."/>
            <person name="Tomlinson C."/>
            <person name="Wollam A."/>
            <person name="Palsikar V.B."/>
            <person name="Mardis E.R."/>
            <person name="Wilson R.K."/>
        </authorList>
    </citation>
    <scope>NUCLEOTIDE SEQUENCE [LARGE SCALE GENOMIC DNA]</scope>
    <source>
        <strain evidence="15">KA00185</strain>
    </source>
</reference>
<evidence type="ECO:0000256" key="3">
    <source>
        <dbReference type="ARBA" id="ARBA00022490"/>
    </source>
</evidence>
<comment type="subcellular location">
    <subcellularLocation>
        <location evidence="1 8">Cytoplasm</location>
    </subcellularLocation>
</comment>
<dbReference type="PIRSF" id="PIRSF000193">
    <property type="entry name" value="Pyrrol-5-carb_rd"/>
    <property type="match status" value="1"/>
</dbReference>
<dbReference type="SUPFAM" id="SSF48179">
    <property type="entry name" value="6-phosphogluconate dehydrogenase C-terminal domain-like"/>
    <property type="match status" value="1"/>
</dbReference>
<dbReference type="InterPro" id="IPR028939">
    <property type="entry name" value="P5C_Rdtase_cat_N"/>
</dbReference>
<dbReference type="GO" id="GO:0055129">
    <property type="term" value="P:L-proline biosynthetic process"/>
    <property type="evidence" value="ECO:0007669"/>
    <property type="project" value="UniProtKB-UniRule"/>
</dbReference>
<accession>A0A134A1J6</accession>
<evidence type="ECO:0000256" key="2">
    <source>
        <dbReference type="ARBA" id="ARBA00005525"/>
    </source>
</evidence>
<dbReference type="STRING" id="157687.HMPREF3180_01752"/>
<dbReference type="SUPFAM" id="SSF51735">
    <property type="entry name" value="NAD(P)-binding Rossmann-fold domains"/>
    <property type="match status" value="1"/>
</dbReference>
<protein>
    <recommendedName>
        <fullName evidence="8 9">Pyrroline-5-carboxylate reductase</fullName>
        <shortName evidence="8">P5C reductase</shortName>
        <shortName evidence="8">P5CR</shortName>
        <ecNumber evidence="8 9">1.5.1.2</ecNumber>
    </recommendedName>
    <alternativeName>
        <fullName evidence="8">PCA reductase</fullName>
    </alternativeName>
</protein>
<dbReference type="PANTHER" id="PTHR11645:SF0">
    <property type="entry name" value="PYRROLINE-5-CARBOXYLATE REDUCTASE 3"/>
    <property type="match status" value="1"/>
</dbReference>
<dbReference type="EMBL" id="LSDD01000132">
    <property type="protein sequence ID" value="KXB61559.1"/>
    <property type="molecule type" value="Genomic_DNA"/>
</dbReference>
<keyword evidence="3 8" id="KW-0963">Cytoplasm</keyword>
<comment type="function">
    <text evidence="8">Catalyzes the reduction of 1-pyrroline-5-carboxylate (PCA) to L-proline.</text>
</comment>